<dbReference type="PANTHER" id="PTHR30349">
    <property type="entry name" value="PHAGE INTEGRASE-RELATED"/>
    <property type="match status" value="1"/>
</dbReference>
<proteinExistence type="inferred from homology"/>
<evidence type="ECO:0000256" key="4">
    <source>
        <dbReference type="ARBA" id="ARBA00022829"/>
    </source>
</evidence>
<feature type="active site" evidence="9">
    <location>
        <position position="244"/>
    </location>
</feature>
<organism evidence="12 13">
    <name type="scientific">Candidatus Glassbacteria bacterium RIFCSPLOWO2_12_FULL_58_11</name>
    <dbReference type="NCBI Taxonomy" id="1817867"/>
    <lineage>
        <taxon>Bacteria</taxon>
        <taxon>Candidatus Glassiibacteriota</taxon>
    </lineage>
</organism>
<keyword evidence="6 9" id="KW-0238">DNA-binding</keyword>
<feature type="active site" description="O-(3'-phospho-DNA)-tyrosine intermediate" evidence="9">
    <location>
        <position position="279"/>
    </location>
</feature>
<feature type="domain" description="Core-binding (CB)" evidence="11">
    <location>
        <begin position="1"/>
        <end position="88"/>
    </location>
</feature>
<dbReference type="InterPro" id="IPR050090">
    <property type="entry name" value="Tyrosine_recombinase_XerCD"/>
</dbReference>
<evidence type="ECO:0000256" key="2">
    <source>
        <dbReference type="ARBA" id="ARBA00022490"/>
    </source>
</evidence>
<dbReference type="Pfam" id="PF02899">
    <property type="entry name" value="Phage_int_SAM_1"/>
    <property type="match status" value="1"/>
</dbReference>
<evidence type="ECO:0000313" key="13">
    <source>
        <dbReference type="Proteomes" id="UP000179129"/>
    </source>
</evidence>
<accession>A0A1F5Z079</accession>
<keyword evidence="3 9" id="KW-0132">Cell division</keyword>
<protein>
    <recommendedName>
        <fullName evidence="9">Tyrosine recombinase XerC</fullName>
    </recommendedName>
</protein>
<keyword evidence="4 9" id="KW-0159">Chromosome partition</keyword>
<dbReference type="GO" id="GO:0003677">
    <property type="term" value="F:DNA binding"/>
    <property type="evidence" value="ECO:0007669"/>
    <property type="project" value="UniProtKB-UniRule"/>
</dbReference>
<comment type="caution">
    <text evidence="12">The sequence shown here is derived from an EMBL/GenBank/DDBJ whole genome shotgun (WGS) entry which is preliminary data.</text>
</comment>
<dbReference type="Gene3D" id="1.10.150.130">
    <property type="match status" value="1"/>
</dbReference>
<comment type="subcellular location">
    <subcellularLocation>
        <location evidence="1 9">Cytoplasm</location>
    </subcellularLocation>
</comment>
<dbReference type="InterPro" id="IPR004107">
    <property type="entry name" value="Integrase_SAM-like_N"/>
</dbReference>
<dbReference type="STRING" id="1817867.A3F83_02400"/>
<reference evidence="12 13" key="1">
    <citation type="journal article" date="2016" name="Nat. Commun.">
        <title>Thousands of microbial genomes shed light on interconnected biogeochemical processes in an aquifer system.</title>
        <authorList>
            <person name="Anantharaman K."/>
            <person name="Brown C.T."/>
            <person name="Hug L.A."/>
            <person name="Sharon I."/>
            <person name="Castelle C.J."/>
            <person name="Probst A.J."/>
            <person name="Thomas B.C."/>
            <person name="Singh A."/>
            <person name="Wilkins M.J."/>
            <person name="Karaoz U."/>
            <person name="Brodie E.L."/>
            <person name="Williams K.H."/>
            <person name="Hubbard S.S."/>
            <person name="Banfield J.F."/>
        </authorList>
    </citation>
    <scope>NUCLEOTIDE SEQUENCE [LARGE SCALE GENOMIC DNA]</scope>
</reference>
<feature type="active site" evidence="9">
    <location>
        <position position="247"/>
    </location>
</feature>
<feature type="active site" evidence="9">
    <location>
        <position position="149"/>
    </location>
</feature>
<dbReference type="PANTHER" id="PTHR30349:SF41">
    <property type="entry name" value="INTEGRASE_RECOMBINASE PROTEIN MJ0367-RELATED"/>
    <property type="match status" value="1"/>
</dbReference>
<evidence type="ECO:0000256" key="7">
    <source>
        <dbReference type="ARBA" id="ARBA00023172"/>
    </source>
</evidence>
<comment type="function">
    <text evidence="9">Site-specific tyrosine recombinase, which acts by catalyzing the cutting and rejoining of the recombining DNA molecules. The XerC-XerD complex is essential to convert dimers of the bacterial chromosome into monomers to permit their segregation at cell division. It also contributes to the segregational stability of plasmids.</text>
</comment>
<keyword evidence="5 9" id="KW-0229">DNA integration</keyword>
<dbReference type="EMBL" id="MFIX01000045">
    <property type="protein sequence ID" value="OGG05522.1"/>
    <property type="molecule type" value="Genomic_DNA"/>
</dbReference>
<evidence type="ECO:0000256" key="9">
    <source>
        <dbReference type="HAMAP-Rule" id="MF_01808"/>
    </source>
</evidence>
<comment type="similarity">
    <text evidence="9">Belongs to the 'phage' integrase family. XerC subfamily.</text>
</comment>
<gene>
    <name evidence="9" type="primary">xerC</name>
    <name evidence="12" type="ORF">A3F83_02400</name>
</gene>
<evidence type="ECO:0000313" key="12">
    <source>
        <dbReference type="EMBL" id="OGG05522.1"/>
    </source>
</evidence>
<evidence type="ECO:0000256" key="3">
    <source>
        <dbReference type="ARBA" id="ARBA00022618"/>
    </source>
</evidence>
<keyword evidence="8 9" id="KW-0131">Cell cycle</keyword>
<dbReference type="GO" id="GO:0005737">
    <property type="term" value="C:cytoplasm"/>
    <property type="evidence" value="ECO:0007669"/>
    <property type="project" value="UniProtKB-SubCell"/>
</dbReference>
<dbReference type="Proteomes" id="UP000179129">
    <property type="component" value="Unassembled WGS sequence"/>
</dbReference>
<evidence type="ECO:0000259" key="11">
    <source>
        <dbReference type="PROSITE" id="PS51900"/>
    </source>
</evidence>
<dbReference type="GO" id="GO:0051301">
    <property type="term" value="P:cell division"/>
    <property type="evidence" value="ECO:0007669"/>
    <property type="project" value="UniProtKB-KW"/>
</dbReference>
<dbReference type="GO" id="GO:0009037">
    <property type="term" value="F:tyrosine-based site-specific recombinase activity"/>
    <property type="evidence" value="ECO:0007669"/>
    <property type="project" value="UniProtKB-UniRule"/>
</dbReference>
<evidence type="ECO:0000256" key="8">
    <source>
        <dbReference type="ARBA" id="ARBA00023306"/>
    </source>
</evidence>
<evidence type="ECO:0000256" key="6">
    <source>
        <dbReference type="ARBA" id="ARBA00023125"/>
    </source>
</evidence>
<dbReference type="Pfam" id="PF00589">
    <property type="entry name" value="Phage_integrase"/>
    <property type="match status" value="1"/>
</dbReference>
<feature type="domain" description="Tyr recombinase" evidence="10">
    <location>
        <begin position="109"/>
        <end position="292"/>
    </location>
</feature>
<feature type="active site" evidence="9">
    <location>
        <position position="270"/>
    </location>
</feature>
<comment type="subunit">
    <text evidence="9">Forms a cyclic heterotetrameric complex composed of two molecules of XerC and two molecules of XerD.</text>
</comment>
<dbReference type="InterPro" id="IPR002104">
    <property type="entry name" value="Integrase_catalytic"/>
</dbReference>
<keyword evidence="7 9" id="KW-0233">DNA recombination</keyword>
<dbReference type="GO" id="GO:0006313">
    <property type="term" value="P:DNA transposition"/>
    <property type="evidence" value="ECO:0007669"/>
    <property type="project" value="UniProtKB-UniRule"/>
</dbReference>
<dbReference type="InterPro" id="IPR011010">
    <property type="entry name" value="DNA_brk_join_enz"/>
</dbReference>
<dbReference type="InterPro" id="IPR010998">
    <property type="entry name" value="Integrase_recombinase_N"/>
</dbReference>
<dbReference type="InterPro" id="IPR044068">
    <property type="entry name" value="CB"/>
</dbReference>
<dbReference type="PROSITE" id="PS51898">
    <property type="entry name" value="TYR_RECOMBINASE"/>
    <property type="match status" value="1"/>
</dbReference>
<dbReference type="InterPro" id="IPR023009">
    <property type="entry name" value="Tyrosine_recombinase_XerC/XerD"/>
</dbReference>
<dbReference type="PROSITE" id="PS51900">
    <property type="entry name" value="CB"/>
    <property type="match status" value="1"/>
</dbReference>
<dbReference type="HAMAP" id="MF_01808">
    <property type="entry name" value="Recomb_XerC_XerD"/>
    <property type="match status" value="1"/>
</dbReference>
<feature type="active site" evidence="9">
    <location>
        <position position="173"/>
    </location>
</feature>
<dbReference type="AlphaFoldDB" id="A0A1F5Z079"/>
<keyword evidence="2 9" id="KW-0963">Cytoplasm</keyword>
<evidence type="ECO:0000259" key="10">
    <source>
        <dbReference type="PROSITE" id="PS51898"/>
    </source>
</evidence>
<dbReference type="Gene3D" id="1.10.443.10">
    <property type="entry name" value="Intergrase catalytic core"/>
    <property type="match status" value="1"/>
</dbReference>
<evidence type="ECO:0000256" key="1">
    <source>
        <dbReference type="ARBA" id="ARBA00004496"/>
    </source>
</evidence>
<dbReference type="GO" id="GO:0007059">
    <property type="term" value="P:chromosome segregation"/>
    <property type="evidence" value="ECO:0007669"/>
    <property type="project" value="UniProtKB-UniRule"/>
</dbReference>
<sequence>MEEQIAEYLKHLALRRKYSPHTVAAYARDLAEFLAFLREYLGTDRVSDKRLDRLEIRGYLAWLAREERAKTTINRKLAAVKGFSAFLVREGRLKADPTGSLVSLKTERRHPEYFTREQADRLIESVEGSNLRELCSRAMIELFYSSGLRLSELTGLDCQNYNSSRLQVRVFGKGSKERLVPVGRKAAEAIAAYLAGRENKFGPARGGDPLFVGRNGKRILKRQVQRLLTEALRRAGDSRSLGPHALRHSFATHMLEAGADLLSIAEMLGHASLSTTQKYTHLTIERLKQVHRQAHPRSGS</sequence>
<dbReference type="SUPFAM" id="SSF56349">
    <property type="entry name" value="DNA breaking-rejoining enzymes"/>
    <property type="match status" value="1"/>
</dbReference>
<evidence type="ECO:0000256" key="5">
    <source>
        <dbReference type="ARBA" id="ARBA00022908"/>
    </source>
</evidence>
<dbReference type="InterPro" id="IPR013762">
    <property type="entry name" value="Integrase-like_cat_sf"/>
</dbReference>
<name>A0A1F5Z079_9BACT</name>